<gene>
    <name evidence="1" type="ORF">CHRIB12_LOCUS11212</name>
</gene>
<dbReference type="Proteomes" id="UP000684084">
    <property type="component" value="Unassembled WGS sequence"/>
</dbReference>
<name>A0A915Z8M9_9GLOM</name>
<dbReference type="OrthoDB" id="2463731at2759"/>
<evidence type="ECO:0000313" key="2">
    <source>
        <dbReference type="Proteomes" id="UP000684084"/>
    </source>
</evidence>
<dbReference type="EMBL" id="CAGKOT010000023">
    <property type="protein sequence ID" value="CAB5367198.1"/>
    <property type="molecule type" value="Genomic_DNA"/>
</dbReference>
<evidence type="ECO:0000313" key="1">
    <source>
        <dbReference type="EMBL" id="CAB5367198.1"/>
    </source>
</evidence>
<comment type="caution">
    <text evidence="1">The sequence shown here is derived from an EMBL/GenBank/DDBJ whole genome shotgun (WGS) entry which is preliminary data.</text>
</comment>
<reference evidence="1" key="1">
    <citation type="submission" date="2020-05" db="EMBL/GenBank/DDBJ databases">
        <authorList>
            <person name="Rincon C."/>
            <person name="Sanders R I."/>
            <person name="Robbins C."/>
            <person name="Chaturvedi A."/>
        </authorList>
    </citation>
    <scope>NUCLEOTIDE SEQUENCE</scope>
    <source>
        <strain evidence="1">CHB12</strain>
    </source>
</reference>
<sequence>MPDFLAFDLIVHNLENPNTSGFICKEEGINSGVCFSSSAAINTIYKRVFSNKNKTKYPGATMLGFHDSYMIQQMLNDVDFHLFTICLYNITIFIASIPDNNNYEGFAASFMYKYKQK</sequence>
<organism evidence="1 2">
    <name type="scientific">Rhizophagus irregularis</name>
    <dbReference type="NCBI Taxonomy" id="588596"/>
    <lineage>
        <taxon>Eukaryota</taxon>
        <taxon>Fungi</taxon>
        <taxon>Fungi incertae sedis</taxon>
        <taxon>Mucoromycota</taxon>
        <taxon>Glomeromycotina</taxon>
        <taxon>Glomeromycetes</taxon>
        <taxon>Glomerales</taxon>
        <taxon>Glomeraceae</taxon>
        <taxon>Rhizophagus</taxon>
    </lineage>
</organism>
<accession>A0A915Z8M9</accession>
<proteinExistence type="predicted"/>
<dbReference type="AlphaFoldDB" id="A0A915Z8M9"/>
<protein>
    <submittedName>
        <fullName evidence="1">Uncharacterized protein</fullName>
    </submittedName>
</protein>